<dbReference type="SMART" id="SM00965">
    <property type="entry name" value="STN"/>
    <property type="match status" value="1"/>
</dbReference>
<dbReference type="SUPFAM" id="SSF49464">
    <property type="entry name" value="Carboxypeptidase regulatory domain-like"/>
    <property type="match status" value="1"/>
</dbReference>
<sequence>MNKKRKWFFPSTGRSKLLFRTMKLSFLLILIATMQLSANVYSQTGNISLKLKNADLETALHKIQRNSSYSFFYSVDDINSTKTVSIDVKDEPLEQVLTTLLSPYHLSYTVQNNLIVLKRSTETSITVNETEKNAVNRIIKGKVTSKDDGQSLPGVSVFLKEKPSVGVSTDGNGLFQLSIPDDAKTLVFSMAGFQKQEIAIGSKSEFNISLATEVTQLKDVVVTGYQNMNKRTFTGSVGKISSDRIKELAMPDVGKMLQGQVAGVSVENTSGTFGSKAKIRIRGSSSIIGNKEPLWVVDGVVLDDIVNVNPNQLYSGDANNLLSSAISGLNPNDIEDIQFLKDASATAMYGTQAVNGVIVITTKKGKKGDISINYRNNTTLSMIPSILDFNVMNSKERLEFSEELYAKNQINLVSMNNSYGAFGKLYTQWARKDITDDRYNQLMREYKMQNTDWFKELFHNSITQEHSLSFSSGNDQAQYYTSLSFYKDNGQTEGQNTNRYTGNIKANYNINKKLQITTTLFGSSRDQKVFGAANASSDNGVVSREYDLNPYSYAMSTSRAMRPYDKTGDLEYYLSNYAPFNIIHELQNNFFNMKTREIKVQGDLEYKVLKNLNFNSLVSGRLTTAASDHIVTELSNTAQAYRAMDNNDIRNSNPYLYNDPNDDDQYPISVMPRGGLLYMNETQGTFYTFRNSFNWKPTIGTEHAFNILVGTEVRHRKYESSTTNGYGYEYYRGKVASPDYRAVQRDLLAGGSYYSANQSINNEFSWFVNSDYTLHDRYNFSASLRSDGSNKMGKSQRFKFFPTWQLSAAWNIDKENFLEQATWINLLKLRTSYGLRGNVNNIGSSEMLVYYGKTNRFDNEANESTLNIASPDNPDLKWEKEHAYNVGLDFGFFNRLTGTIEYYDRENFDLIGTVPSSYVTGYVQKVVNWASMRNSGFEVTLNYRASIVKDLSWNAIVTWGYNKNKVLDAYFNQTVMQATGDAGSAMIGRPLNGLYSFQFAGLSNEGLPTFYDKDGNVTTLINKYETSTGTLKYEGSRDPLGSGGITNSFKYKSLSLSVLFTYAYGNKIRLLPFYAPYYDDATALSKDLASRWTTPGDEQYTTIPRILDQETYDYWRLKNADPIANYNRSDIRVANGSFIRLKNISLSYALPSYVLKRIGVKSASLQALAQNIYVWADQKLKGQDPEALVSGTSVPLPKTVSLGLSVDF</sequence>
<dbReference type="Pfam" id="PF13715">
    <property type="entry name" value="CarbopepD_reg_2"/>
    <property type="match status" value="1"/>
</dbReference>
<evidence type="ECO:0000256" key="4">
    <source>
        <dbReference type="ARBA" id="ARBA00022692"/>
    </source>
</evidence>
<dbReference type="AlphaFoldDB" id="H8KUW1"/>
<accession>H8KUW1</accession>
<dbReference type="PANTHER" id="PTHR30069">
    <property type="entry name" value="TONB-DEPENDENT OUTER MEMBRANE RECEPTOR"/>
    <property type="match status" value="1"/>
</dbReference>
<dbReference type="STRING" id="929556.Solca_2627"/>
<dbReference type="GO" id="GO:0015344">
    <property type="term" value="F:siderophore uptake transmembrane transporter activity"/>
    <property type="evidence" value="ECO:0007669"/>
    <property type="project" value="TreeGrafter"/>
</dbReference>
<name>H8KUW1_SOLCM</name>
<dbReference type="EMBL" id="CP003349">
    <property type="protein sequence ID" value="AFD07661.1"/>
    <property type="molecule type" value="Genomic_DNA"/>
</dbReference>
<evidence type="ECO:0000256" key="7">
    <source>
        <dbReference type="ARBA" id="ARBA00023237"/>
    </source>
</evidence>
<dbReference type="InterPro" id="IPR023996">
    <property type="entry name" value="TonB-dep_OMP_SusC/RagA"/>
</dbReference>
<protein>
    <submittedName>
        <fullName evidence="10">TonB-linked outer membrane protein, SusC/RagA family</fullName>
    </submittedName>
</protein>
<dbReference type="KEGG" id="scn:Solca_2627"/>
<dbReference type="InterPro" id="IPR023997">
    <property type="entry name" value="TonB-dep_OMP_SusC/RagA_CS"/>
</dbReference>
<comment type="similarity">
    <text evidence="8">Belongs to the TonB-dependent receptor family.</text>
</comment>
<dbReference type="eggNOG" id="COG1629">
    <property type="taxonomic scope" value="Bacteria"/>
</dbReference>
<keyword evidence="3 8" id="KW-1134">Transmembrane beta strand</keyword>
<dbReference type="SUPFAM" id="SSF56935">
    <property type="entry name" value="Porins"/>
    <property type="match status" value="1"/>
</dbReference>
<keyword evidence="7 8" id="KW-0998">Cell outer membrane</keyword>
<evidence type="ECO:0000313" key="11">
    <source>
        <dbReference type="Proteomes" id="UP000007590"/>
    </source>
</evidence>
<evidence type="ECO:0000256" key="5">
    <source>
        <dbReference type="ARBA" id="ARBA00022729"/>
    </source>
</evidence>
<comment type="subcellular location">
    <subcellularLocation>
        <location evidence="1 8">Cell outer membrane</location>
        <topology evidence="1 8">Multi-pass membrane protein</topology>
    </subcellularLocation>
</comment>
<dbReference type="Gene3D" id="2.60.40.1120">
    <property type="entry name" value="Carboxypeptidase-like, regulatory domain"/>
    <property type="match status" value="1"/>
</dbReference>
<dbReference type="NCBIfam" id="TIGR04057">
    <property type="entry name" value="SusC_RagA_signa"/>
    <property type="match status" value="1"/>
</dbReference>
<dbReference type="Gene3D" id="2.170.130.10">
    <property type="entry name" value="TonB-dependent receptor, plug domain"/>
    <property type="match status" value="1"/>
</dbReference>
<dbReference type="Pfam" id="PF07715">
    <property type="entry name" value="Plug"/>
    <property type="match status" value="1"/>
</dbReference>
<dbReference type="HOGENOM" id="CLU_004317_0_1_10"/>
<evidence type="ECO:0000256" key="3">
    <source>
        <dbReference type="ARBA" id="ARBA00022452"/>
    </source>
</evidence>
<dbReference type="InterPro" id="IPR008969">
    <property type="entry name" value="CarboxyPept-like_regulatory"/>
</dbReference>
<dbReference type="GO" id="GO:0044718">
    <property type="term" value="P:siderophore transmembrane transport"/>
    <property type="evidence" value="ECO:0007669"/>
    <property type="project" value="TreeGrafter"/>
</dbReference>
<keyword evidence="11" id="KW-1185">Reference proteome</keyword>
<keyword evidence="4 8" id="KW-0812">Transmembrane</keyword>
<dbReference type="Gene3D" id="2.40.170.20">
    <property type="entry name" value="TonB-dependent receptor, beta-barrel domain"/>
    <property type="match status" value="1"/>
</dbReference>
<dbReference type="NCBIfam" id="TIGR04056">
    <property type="entry name" value="OMP_RagA_SusC"/>
    <property type="match status" value="1"/>
</dbReference>
<keyword evidence="5" id="KW-0732">Signal</keyword>
<reference evidence="10" key="1">
    <citation type="submission" date="2012-02" db="EMBL/GenBank/DDBJ databases">
        <title>The complete genome of Solitalea canadensis DSM 3403.</title>
        <authorList>
            <consortium name="US DOE Joint Genome Institute (JGI-PGF)"/>
            <person name="Lucas S."/>
            <person name="Copeland A."/>
            <person name="Lapidus A."/>
            <person name="Glavina del Rio T."/>
            <person name="Dalin E."/>
            <person name="Tice H."/>
            <person name="Bruce D."/>
            <person name="Goodwin L."/>
            <person name="Pitluck S."/>
            <person name="Peters L."/>
            <person name="Ovchinnikova G."/>
            <person name="Lu M."/>
            <person name="Kyrpides N."/>
            <person name="Mavromatis K."/>
            <person name="Ivanova N."/>
            <person name="Brettin T."/>
            <person name="Detter J.C."/>
            <person name="Han C."/>
            <person name="Larimer F."/>
            <person name="Land M."/>
            <person name="Hauser L."/>
            <person name="Markowitz V."/>
            <person name="Cheng J.-F."/>
            <person name="Hugenholtz P."/>
            <person name="Woyke T."/>
            <person name="Wu D."/>
            <person name="Spring S."/>
            <person name="Schroeder M."/>
            <person name="Kopitz M."/>
            <person name="Brambilla E."/>
            <person name="Klenk H.-P."/>
            <person name="Eisen J.A."/>
        </authorList>
    </citation>
    <scope>NUCLEOTIDE SEQUENCE</scope>
    <source>
        <strain evidence="10">DSM 3403</strain>
    </source>
</reference>
<dbReference type="InterPro" id="IPR011662">
    <property type="entry name" value="Secretin/TonB_short_N"/>
</dbReference>
<dbReference type="PANTHER" id="PTHR30069:SF29">
    <property type="entry name" value="HEMOGLOBIN AND HEMOGLOBIN-HAPTOGLOBIN-BINDING PROTEIN 1-RELATED"/>
    <property type="match status" value="1"/>
</dbReference>
<keyword evidence="6 8" id="KW-0472">Membrane</keyword>
<dbReference type="PROSITE" id="PS52016">
    <property type="entry name" value="TONB_DEPENDENT_REC_3"/>
    <property type="match status" value="1"/>
</dbReference>
<feature type="domain" description="Secretin/TonB short N-terminal" evidence="9">
    <location>
        <begin position="69"/>
        <end position="120"/>
    </location>
</feature>
<evidence type="ECO:0000256" key="8">
    <source>
        <dbReference type="PROSITE-ProRule" id="PRU01360"/>
    </source>
</evidence>
<dbReference type="Gene3D" id="3.55.50.30">
    <property type="match status" value="1"/>
</dbReference>
<evidence type="ECO:0000259" key="9">
    <source>
        <dbReference type="SMART" id="SM00965"/>
    </source>
</evidence>
<proteinExistence type="inferred from homology"/>
<evidence type="ECO:0000256" key="2">
    <source>
        <dbReference type="ARBA" id="ARBA00022448"/>
    </source>
</evidence>
<keyword evidence="2 8" id="KW-0813">Transport</keyword>
<evidence type="ECO:0000313" key="10">
    <source>
        <dbReference type="EMBL" id="AFD07661.1"/>
    </source>
</evidence>
<organism evidence="10 11">
    <name type="scientific">Solitalea canadensis (strain ATCC 29591 / DSM 3403 / JCM 21819 / LMG 8368 / NBRC 15130 / NCIMB 12057 / USAM 9D)</name>
    <name type="common">Flexibacter canadensis</name>
    <dbReference type="NCBI Taxonomy" id="929556"/>
    <lineage>
        <taxon>Bacteria</taxon>
        <taxon>Pseudomonadati</taxon>
        <taxon>Bacteroidota</taxon>
        <taxon>Sphingobacteriia</taxon>
        <taxon>Sphingobacteriales</taxon>
        <taxon>Sphingobacteriaceae</taxon>
        <taxon>Solitalea</taxon>
    </lineage>
</organism>
<gene>
    <name evidence="10" type="ordered locus">Solca_2627</name>
</gene>
<dbReference type="InterPro" id="IPR039426">
    <property type="entry name" value="TonB-dep_rcpt-like"/>
</dbReference>
<evidence type="ECO:0000256" key="6">
    <source>
        <dbReference type="ARBA" id="ARBA00023136"/>
    </source>
</evidence>
<dbReference type="GO" id="GO:0009279">
    <property type="term" value="C:cell outer membrane"/>
    <property type="evidence" value="ECO:0007669"/>
    <property type="project" value="UniProtKB-SubCell"/>
</dbReference>
<dbReference type="OrthoDB" id="9768177at2"/>
<evidence type="ECO:0000256" key="1">
    <source>
        <dbReference type="ARBA" id="ARBA00004571"/>
    </source>
</evidence>
<dbReference type="InterPro" id="IPR036942">
    <property type="entry name" value="Beta-barrel_TonB_sf"/>
</dbReference>
<dbReference type="Pfam" id="PF07660">
    <property type="entry name" value="STN"/>
    <property type="match status" value="1"/>
</dbReference>
<dbReference type="Proteomes" id="UP000007590">
    <property type="component" value="Chromosome"/>
</dbReference>
<dbReference type="InterPro" id="IPR012910">
    <property type="entry name" value="Plug_dom"/>
</dbReference>
<dbReference type="InterPro" id="IPR037066">
    <property type="entry name" value="Plug_dom_sf"/>
</dbReference>